<evidence type="ECO:0000313" key="7">
    <source>
        <dbReference type="Proteomes" id="UP000051576"/>
    </source>
</evidence>
<feature type="domain" description="Glycoside hydrolase family 38 central" evidence="5">
    <location>
        <begin position="288"/>
        <end position="366"/>
    </location>
</feature>
<dbReference type="Pfam" id="PF09261">
    <property type="entry name" value="Alpha-mann_mid"/>
    <property type="match status" value="1"/>
</dbReference>
<evidence type="ECO:0000256" key="2">
    <source>
        <dbReference type="ARBA" id="ARBA00022723"/>
    </source>
</evidence>
<dbReference type="GO" id="GO:0004559">
    <property type="term" value="F:alpha-mannosidase activity"/>
    <property type="evidence" value="ECO:0007669"/>
    <property type="project" value="InterPro"/>
</dbReference>
<name>A0A0R2BZV2_9LACO</name>
<dbReference type="SUPFAM" id="SSF88713">
    <property type="entry name" value="Glycoside hydrolase/deacetylase"/>
    <property type="match status" value="1"/>
</dbReference>
<dbReference type="PATRIC" id="fig|1133569.4.peg.2124"/>
<dbReference type="Pfam" id="PF17677">
    <property type="entry name" value="Glyco_hydro38C2"/>
    <property type="match status" value="1"/>
</dbReference>
<dbReference type="STRING" id="1133569.FD21_GL001968"/>
<dbReference type="GO" id="GO:0046872">
    <property type="term" value="F:metal ion binding"/>
    <property type="evidence" value="ECO:0007669"/>
    <property type="project" value="UniProtKB-KW"/>
</dbReference>
<protein>
    <submittedName>
        <fullName evidence="6">Alpha-mannosidase fructosidase</fullName>
    </submittedName>
</protein>
<evidence type="ECO:0000259" key="5">
    <source>
        <dbReference type="SMART" id="SM00872"/>
    </source>
</evidence>
<keyword evidence="3" id="KW-0378">Hydrolase</keyword>
<dbReference type="AlphaFoldDB" id="A0A0R2BZV2"/>
<dbReference type="Gene3D" id="2.70.98.30">
    <property type="entry name" value="Golgi alpha-mannosidase II, domain 4"/>
    <property type="match status" value="1"/>
</dbReference>
<dbReference type="InterPro" id="IPR027291">
    <property type="entry name" value="Glyco_hydro_38_N_sf"/>
</dbReference>
<gene>
    <name evidence="6" type="ORF">FD21_GL001968</name>
</gene>
<keyword evidence="2" id="KW-0479">Metal-binding</keyword>
<dbReference type="InterPro" id="IPR041147">
    <property type="entry name" value="GH38_C"/>
</dbReference>
<dbReference type="Gene3D" id="3.20.110.10">
    <property type="entry name" value="Glycoside hydrolase 38, N terminal domain"/>
    <property type="match status" value="1"/>
</dbReference>
<evidence type="ECO:0000256" key="1">
    <source>
        <dbReference type="ARBA" id="ARBA00009792"/>
    </source>
</evidence>
<comment type="caution">
    <text evidence="6">The sequence shown here is derived from an EMBL/GenBank/DDBJ whole genome shotgun (WGS) entry which is preliminary data.</text>
</comment>
<keyword evidence="4" id="KW-0326">Glycosidase</keyword>
<dbReference type="GO" id="GO:0009313">
    <property type="term" value="P:oligosaccharide catabolic process"/>
    <property type="evidence" value="ECO:0007669"/>
    <property type="project" value="TreeGrafter"/>
</dbReference>
<dbReference type="InterPro" id="IPR000602">
    <property type="entry name" value="Glyco_hydro_38_N"/>
</dbReference>
<dbReference type="GO" id="GO:0030246">
    <property type="term" value="F:carbohydrate binding"/>
    <property type="evidence" value="ECO:0007669"/>
    <property type="project" value="InterPro"/>
</dbReference>
<reference evidence="6 7" key="1">
    <citation type="journal article" date="2015" name="Genome Announc.">
        <title>Expanding the biotechnology potential of lactobacilli through comparative genomics of 213 strains and associated genera.</title>
        <authorList>
            <person name="Sun Z."/>
            <person name="Harris H.M."/>
            <person name="McCann A."/>
            <person name="Guo C."/>
            <person name="Argimon S."/>
            <person name="Zhang W."/>
            <person name="Yang X."/>
            <person name="Jeffery I.B."/>
            <person name="Cooney J.C."/>
            <person name="Kagawa T.F."/>
            <person name="Liu W."/>
            <person name="Song Y."/>
            <person name="Salvetti E."/>
            <person name="Wrobel A."/>
            <person name="Rasinkangas P."/>
            <person name="Parkhill J."/>
            <person name="Rea M.C."/>
            <person name="O'Sullivan O."/>
            <person name="Ritari J."/>
            <person name="Douillard F.P."/>
            <person name="Paul Ross R."/>
            <person name="Yang R."/>
            <person name="Briner A.E."/>
            <person name="Felis G.E."/>
            <person name="de Vos W.M."/>
            <person name="Barrangou R."/>
            <person name="Klaenhammer T.R."/>
            <person name="Caufield P.W."/>
            <person name="Cui Y."/>
            <person name="Zhang H."/>
            <person name="O'Toole P.W."/>
        </authorList>
    </citation>
    <scope>NUCLEOTIDE SEQUENCE [LARGE SCALE GENOMIC DNA]</scope>
    <source>
        <strain evidence="6 7">DSM 20605</strain>
    </source>
</reference>
<keyword evidence="7" id="KW-1185">Reference proteome</keyword>
<dbReference type="SMART" id="SM00872">
    <property type="entry name" value="Alpha-mann_mid"/>
    <property type="match status" value="1"/>
</dbReference>
<evidence type="ECO:0000256" key="3">
    <source>
        <dbReference type="ARBA" id="ARBA00022801"/>
    </source>
</evidence>
<dbReference type="SUPFAM" id="SSF88688">
    <property type="entry name" value="Families 57/38 glycoside transferase middle domain"/>
    <property type="match status" value="1"/>
</dbReference>
<dbReference type="Pfam" id="PF01074">
    <property type="entry name" value="Glyco_hydro_38N"/>
    <property type="match status" value="1"/>
</dbReference>
<dbReference type="InterPro" id="IPR037094">
    <property type="entry name" value="Glyco_hydro_38_cen_sf"/>
</dbReference>
<organism evidence="6 7">
    <name type="scientific">Liquorilactobacillus vini DSM 20605</name>
    <dbReference type="NCBI Taxonomy" id="1133569"/>
    <lineage>
        <taxon>Bacteria</taxon>
        <taxon>Bacillati</taxon>
        <taxon>Bacillota</taxon>
        <taxon>Bacilli</taxon>
        <taxon>Lactobacillales</taxon>
        <taxon>Lactobacillaceae</taxon>
        <taxon>Liquorilactobacillus</taxon>
    </lineage>
</organism>
<dbReference type="InterPro" id="IPR015341">
    <property type="entry name" value="Glyco_hydro_38_cen"/>
</dbReference>
<dbReference type="eggNOG" id="COG0383">
    <property type="taxonomic scope" value="Bacteria"/>
</dbReference>
<dbReference type="Proteomes" id="UP000051576">
    <property type="component" value="Unassembled WGS sequence"/>
</dbReference>
<dbReference type="InterPro" id="IPR028995">
    <property type="entry name" value="Glyco_hydro_57/38_cen_sf"/>
</dbReference>
<dbReference type="InterPro" id="IPR011330">
    <property type="entry name" value="Glyco_hydro/deAcase_b/a-brl"/>
</dbReference>
<evidence type="ECO:0000256" key="4">
    <source>
        <dbReference type="ARBA" id="ARBA00023295"/>
    </source>
</evidence>
<dbReference type="InterPro" id="IPR011682">
    <property type="entry name" value="Glyco_hydro_38_C"/>
</dbReference>
<dbReference type="Pfam" id="PF07748">
    <property type="entry name" value="Glyco_hydro_38C"/>
    <property type="match status" value="1"/>
</dbReference>
<evidence type="ECO:0000313" key="6">
    <source>
        <dbReference type="EMBL" id="KRM84512.1"/>
    </source>
</evidence>
<dbReference type="GO" id="GO:0006013">
    <property type="term" value="P:mannose metabolic process"/>
    <property type="evidence" value="ECO:0007669"/>
    <property type="project" value="InterPro"/>
</dbReference>
<sequence>MWKEDQNMKKTTVHIVPHTHWDREWYFQNTRATVYLISQVNEVIETLQNHSKTYFYLFDAQSSLLEDYLRFYPEKKAVLRQLISNHRLLFGPWYTQTDQLAISQESIVRNLYYGIDYAQAMGHSMKIGYCPDIFGQGGNLPQIYQKFGIHQVIFWRGIGNSKLAKTEFEWIGDDGTPITALQIPFGYFYGANIPTDSVDLQGFVKTMIPKLENRSQITDLYLPNGFDQLPINHHLEQIVAQLNQIDPARVYQISSPEKYMDSLQRDLKDHQVTLPKVYGELTDGEDSRVHKSIYSTRADLKQANNQLENFLVNVVEPLTTLGYSLGLRYPHSELEFIWKKLLENSAHDSIGNCNSDSTNFDIQARNKIATDFAQNLLEKTMRDISSNIAQDNSYSFTVFNPLPYARTTVLEANLYLPDGSFSFLDDQGNSVPYEVLSQQDQSDYVLHQAELLTPTMYRTDTNASSTPKQVFYSHVRFLIKDIAGLGYQQFYLKPQKNLPLSYLKTVNSEKISNQYYSVSFEPETHAFTVHDNQNGKTHYHQFNLIDNGDAGDSYNYSPPENDWLISSKNAQVKKIETKIGDISQSLAVTLIFNLPDTLIRRAEHHVTDKMKATVTVTLKAAEQVIGINVRVDNPVSNHRLRLVSQLGDRTKSSIADSLFGVVKRPVVDPNATNWQIKGWVEKPTEINPLQSFAAVSDNHQTVAGFTDGPREYEIVGENFDQLALTIFRANSQMGKTDLKYRPGRASGETIVATPAAELIGRLSFDFGFYYSQAAFDDSQVSKIAKEFYSPVQVYELAPFLNSRIRFIRNEPEQKELPTRISLLDLKDSSAVVSAIKKAEESDQVILRCFNPFLLRKATIKLPVKATEVGLDEKTKSNLKEGNFDHNQFKTFKFDLGGDQFAHIRKAY</sequence>
<comment type="similarity">
    <text evidence="1">Belongs to the glycosyl hydrolase 38 family.</text>
</comment>
<dbReference type="EMBL" id="AYYX01000076">
    <property type="protein sequence ID" value="KRM84512.1"/>
    <property type="molecule type" value="Genomic_DNA"/>
</dbReference>
<dbReference type="InterPro" id="IPR011013">
    <property type="entry name" value="Gal_mutarotase_sf_dom"/>
</dbReference>
<dbReference type="PANTHER" id="PTHR46017">
    <property type="entry name" value="ALPHA-MANNOSIDASE 2C1"/>
    <property type="match status" value="1"/>
</dbReference>
<dbReference type="CDD" id="cd10815">
    <property type="entry name" value="GH38N_AMII_EcMngB_like"/>
    <property type="match status" value="1"/>
</dbReference>
<dbReference type="SUPFAM" id="SSF74650">
    <property type="entry name" value="Galactose mutarotase-like"/>
    <property type="match status" value="1"/>
</dbReference>
<dbReference type="PANTHER" id="PTHR46017:SF2">
    <property type="entry name" value="MANNOSYLGLYCERATE HYDROLASE"/>
    <property type="match status" value="1"/>
</dbReference>
<dbReference type="Gene3D" id="1.20.1270.50">
    <property type="entry name" value="Glycoside hydrolase family 38, central domain"/>
    <property type="match status" value="1"/>
</dbReference>
<proteinExistence type="inferred from homology"/>
<accession>A0A0R2BZV2</accession>